<evidence type="ECO:0000313" key="3">
    <source>
        <dbReference type="Ensembl" id="ENSELUP00000019803.2"/>
    </source>
</evidence>
<dbReference type="OrthoDB" id="69809at2759"/>
<feature type="compositionally biased region" description="Polar residues" evidence="1">
    <location>
        <begin position="806"/>
        <end position="823"/>
    </location>
</feature>
<dbReference type="Proteomes" id="UP000265140">
    <property type="component" value="Chromosome 5"/>
</dbReference>
<dbReference type="InterPro" id="IPR039302">
    <property type="entry name" value="MAP10"/>
</dbReference>
<feature type="compositionally biased region" description="Polar residues" evidence="1">
    <location>
        <begin position="61"/>
        <end position="80"/>
    </location>
</feature>
<dbReference type="PANTHER" id="PTHR21831:SF2">
    <property type="entry name" value="MICROTUBULE-ASSOCIATED PROTEIN 10"/>
    <property type="match status" value="1"/>
</dbReference>
<reference evidence="3" key="3">
    <citation type="submission" date="2025-08" db="UniProtKB">
        <authorList>
            <consortium name="Ensembl"/>
        </authorList>
    </citation>
    <scope>IDENTIFICATION</scope>
</reference>
<dbReference type="InParanoid" id="A0A3P8YUH2"/>
<dbReference type="Pfam" id="PF14925">
    <property type="entry name" value="HPHLAWLY"/>
    <property type="match status" value="1"/>
</dbReference>
<reference evidence="4" key="1">
    <citation type="journal article" date="2014" name="PLoS ONE">
        <title>The genome and linkage map of the northern pike (Esox lucius): conserved synteny revealed between the salmonid sister group and the Neoteleostei.</title>
        <authorList>
            <person name="Rondeau E.B."/>
            <person name="Minkley D.R."/>
            <person name="Leong J.S."/>
            <person name="Messmer A.M."/>
            <person name="Jantzen J.R."/>
            <person name="von Schalburg K.R."/>
            <person name="Lemon C."/>
            <person name="Bird N.H."/>
            <person name="Koop B.F."/>
        </authorList>
    </citation>
    <scope>NUCLEOTIDE SEQUENCE</scope>
</reference>
<feature type="compositionally biased region" description="Basic residues" evidence="1">
    <location>
        <begin position="782"/>
        <end position="791"/>
    </location>
</feature>
<dbReference type="GO" id="GO:0008017">
    <property type="term" value="F:microtubule binding"/>
    <property type="evidence" value="ECO:0007669"/>
    <property type="project" value="InterPro"/>
</dbReference>
<dbReference type="PANTHER" id="PTHR21831">
    <property type="entry name" value="MICROTUBULE-ASSOCIATED PROTEIN 10"/>
    <property type="match status" value="1"/>
</dbReference>
<feature type="compositionally biased region" description="Polar residues" evidence="1">
    <location>
        <begin position="445"/>
        <end position="457"/>
    </location>
</feature>
<dbReference type="GO" id="GO:0051256">
    <property type="term" value="P:mitotic spindle midzone assembly"/>
    <property type="evidence" value="ECO:0007669"/>
    <property type="project" value="TreeGrafter"/>
</dbReference>
<evidence type="ECO:0000313" key="4">
    <source>
        <dbReference type="Proteomes" id="UP000265140"/>
    </source>
</evidence>
<feature type="region of interest" description="Disordered" evidence="1">
    <location>
        <begin position="441"/>
        <end position="490"/>
    </location>
</feature>
<dbReference type="GO" id="GO:0031122">
    <property type="term" value="P:cytoplasmic microtubule organization"/>
    <property type="evidence" value="ECO:0007669"/>
    <property type="project" value="TreeGrafter"/>
</dbReference>
<accession>A0A3P8YUH2</accession>
<dbReference type="GO" id="GO:0097431">
    <property type="term" value="C:mitotic spindle pole"/>
    <property type="evidence" value="ECO:0007669"/>
    <property type="project" value="TreeGrafter"/>
</dbReference>
<feature type="compositionally biased region" description="Polar residues" evidence="1">
    <location>
        <begin position="625"/>
        <end position="635"/>
    </location>
</feature>
<reference evidence="3" key="2">
    <citation type="submission" date="2020-02" db="EMBL/GenBank/DDBJ databases">
        <title>Esox lucius (northern pike) genome, fEsoLuc1, primary haplotype.</title>
        <authorList>
            <person name="Myers G."/>
            <person name="Karagic N."/>
            <person name="Meyer A."/>
            <person name="Pippel M."/>
            <person name="Reichard M."/>
            <person name="Winkler S."/>
            <person name="Tracey A."/>
            <person name="Sims Y."/>
            <person name="Howe K."/>
            <person name="Rhie A."/>
            <person name="Formenti G."/>
            <person name="Durbin R."/>
            <person name="Fedrigo O."/>
            <person name="Jarvis E.D."/>
        </authorList>
    </citation>
    <scope>NUCLEOTIDE SEQUENCE [LARGE SCALE GENOMIC DNA]</scope>
</reference>
<feature type="compositionally biased region" description="Basic and acidic residues" evidence="1">
    <location>
        <begin position="702"/>
        <end position="711"/>
    </location>
</feature>
<name>A0A3P8YUH2_ESOLU</name>
<feature type="compositionally biased region" description="Polar residues" evidence="1">
    <location>
        <begin position="646"/>
        <end position="657"/>
    </location>
</feature>
<evidence type="ECO:0000259" key="2">
    <source>
        <dbReference type="Pfam" id="PF14925"/>
    </source>
</evidence>
<dbReference type="GO" id="GO:0005813">
    <property type="term" value="C:centrosome"/>
    <property type="evidence" value="ECO:0007669"/>
    <property type="project" value="TreeGrafter"/>
</dbReference>
<feature type="compositionally biased region" description="Basic and acidic residues" evidence="1">
    <location>
        <begin position="770"/>
        <end position="781"/>
    </location>
</feature>
<feature type="domain" description="Microtubule-associated protein 10 C-terminal" evidence="2">
    <location>
        <begin position="383"/>
        <end position="551"/>
    </location>
</feature>
<feature type="compositionally biased region" description="Polar residues" evidence="1">
    <location>
        <begin position="690"/>
        <end position="701"/>
    </location>
</feature>
<feature type="region of interest" description="Disordered" evidence="1">
    <location>
        <begin position="57"/>
        <end position="80"/>
    </location>
</feature>
<sequence>MTEQLNETLFSFEILVEYIRIDKGRKCPSHSDVLALGVQLLDFPTLLIYQPETVDPLLQRPTPTDEGNGTDNENQFCSQPNNVDTSECPFNKGKSCLFKTDLYSLHIHLSSTPLYAMVLDVKADVPRLVGSSLVSLARLIDRVRCDVEVHGISTPSTHGEKGLVDIFNLIGERIGVISLGYKLLSLGASLLAHIPENRVLTVGDRHGSGSIKPTEHVLVDTLKGKVQPLDLNTDNTPSKVLGKNIKINSQSTEIAVSKDKQSVAFSTATQTEHSRRKTHHRKLRVDSVDNSHDEGSLTLFYPPPLFYNSSVEQQQADGPEQNRLLHMDSLWVEDIDSDGQVSGETQAPAPDQRVRPRQGEIMESMSLGERGVHHFKDRASILGDALRQLPLLNALLVELSQLNGQTQNQQQQPLSVHPNLAWLYRPVGVPEASDVQQCIFGTDGTPPQRNRLFSSPSFKDRTPKEQRSGTPLVRGNTVSLASPPKRKLGFGTTKTFQLRMKKINNAGVRHLHRECQGPVRKTLQHHIKGKQFNTNSLTAEPITYRNLVNRSSILNENMDTMRSSLDQGKVSAAQQDTSSGQELTSRYRTGVNAQDIYYKREGAYNRKQKKKPSSTSKQDSHTETGSHNPGDQSGSLRGERRHTETGSHNTPGDQSGSLRGERRHTGTGSHNTPGDQSGSLRGVRRHTETGSHNTPRDQSGSLRRECRHTETGSHNTPGDHGGSLRGDSRHTETGSHNTPGDQGGSLRGDSRHTETGSHNTPGDQGGSLRGDSRLHYPDSSKEHHHQSRCGKNHSNNQHYQLASGRSPRNQEPQSASSSNNVDSVGTGEYLDDFTSLEPTDAERYSPFVGGAKERSFSSPDLFSSPEPVRHGPRGRSLMSPDLLSSPEPERGGARGRSLMSPDLLSSPEPVRGGARGRSPNRVG</sequence>
<reference evidence="3" key="4">
    <citation type="submission" date="2025-09" db="UniProtKB">
        <authorList>
            <consortium name="Ensembl"/>
        </authorList>
    </citation>
    <scope>IDENTIFICATION</scope>
</reference>
<dbReference type="AlphaFoldDB" id="A0A3P8YUH2"/>
<feature type="compositionally biased region" description="Polar residues" evidence="1">
    <location>
        <begin position="564"/>
        <end position="587"/>
    </location>
</feature>
<dbReference type="GO" id="GO:0005881">
    <property type="term" value="C:cytoplasmic microtubule"/>
    <property type="evidence" value="ECO:0007669"/>
    <property type="project" value="TreeGrafter"/>
</dbReference>
<dbReference type="Bgee" id="ENSELUG00000019104">
    <property type="expression patterns" value="Expressed in ovary and 9 other cell types or tissues"/>
</dbReference>
<dbReference type="OMA" id="ENTATHI"/>
<dbReference type="Pfam" id="PF14924">
    <property type="entry name" value="MAP10_N"/>
    <property type="match status" value="1"/>
</dbReference>
<proteinExistence type="predicted"/>
<feature type="compositionally biased region" description="Polar residues" evidence="1">
    <location>
        <begin position="666"/>
        <end position="679"/>
    </location>
</feature>
<evidence type="ECO:0000256" key="1">
    <source>
        <dbReference type="SAM" id="MobiDB-lite"/>
    </source>
</evidence>
<feature type="compositionally biased region" description="Basic and acidic residues" evidence="1">
    <location>
        <begin position="458"/>
        <end position="467"/>
    </location>
</feature>
<dbReference type="GO" id="GO:0032467">
    <property type="term" value="P:positive regulation of cytokinesis"/>
    <property type="evidence" value="ECO:0007669"/>
    <property type="project" value="TreeGrafter"/>
</dbReference>
<organism evidence="3 4">
    <name type="scientific">Esox lucius</name>
    <name type="common">Northern pike</name>
    <dbReference type="NCBI Taxonomy" id="8010"/>
    <lineage>
        <taxon>Eukaryota</taxon>
        <taxon>Metazoa</taxon>
        <taxon>Chordata</taxon>
        <taxon>Craniata</taxon>
        <taxon>Vertebrata</taxon>
        <taxon>Euteleostomi</taxon>
        <taxon>Actinopterygii</taxon>
        <taxon>Neopterygii</taxon>
        <taxon>Teleostei</taxon>
        <taxon>Protacanthopterygii</taxon>
        <taxon>Esociformes</taxon>
        <taxon>Esocidae</taxon>
        <taxon>Esox</taxon>
    </lineage>
</organism>
<dbReference type="GO" id="GO:0030496">
    <property type="term" value="C:midbody"/>
    <property type="evidence" value="ECO:0007669"/>
    <property type="project" value="TreeGrafter"/>
</dbReference>
<dbReference type="GO" id="GO:1990023">
    <property type="term" value="C:mitotic spindle midzone"/>
    <property type="evidence" value="ECO:0007669"/>
    <property type="project" value="TreeGrafter"/>
</dbReference>
<protein>
    <recommendedName>
        <fullName evidence="2">Microtubule-associated protein 10 C-terminal domain-containing protein</fullName>
    </recommendedName>
</protein>
<dbReference type="FunCoup" id="A0A3P8YUH2">
    <property type="interactions" value="601"/>
</dbReference>
<dbReference type="Ensembl" id="ENSELUT00000030051.3">
    <property type="protein sequence ID" value="ENSELUP00000019803.2"/>
    <property type="gene ID" value="ENSELUG00000019104.3"/>
</dbReference>
<keyword evidence="4" id="KW-1185">Reference proteome</keyword>
<dbReference type="InterPro" id="IPR026679">
    <property type="entry name" value="MAP10_C-term"/>
</dbReference>
<dbReference type="GeneTree" id="ENSGT00390000008459"/>
<feature type="region of interest" description="Disordered" evidence="1">
    <location>
        <begin position="564"/>
        <end position="923"/>
    </location>
</feature>